<organism evidence="2 3">
    <name type="scientific">Hypholoma sublateritium (strain FD-334 SS-4)</name>
    <dbReference type="NCBI Taxonomy" id="945553"/>
    <lineage>
        <taxon>Eukaryota</taxon>
        <taxon>Fungi</taxon>
        <taxon>Dikarya</taxon>
        <taxon>Basidiomycota</taxon>
        <taxon>Agaricomycotina</taxon>
        <taxon>Agaricomycetes</taxon>
        <taxon>Agaricomycetidae</taxon>
        <taxon>Agaricales</taxon>
        <taxon>Agaricineae</taxon>
        <taxon>Strophariaceae</taxon>
        <taxon>Hypholoma</taxon>
    </lineage>
</organism>
<proteinExistence type="predicted"/>
<reference evidence="3" key="1">
    <citation type="submission" date="2014-04" db="EMBL/GenBank/DDBJ databases">
        <title>Evolutionary Origins and Diversification of the Mycorrhizal Mutualists.</title>
        <authorList>
            <consortium name="DOE Joint Genome Institute"/>
            <consortium name="Mycorrhizal Genomics Consortium"/>
            <person name="Kohler A."/>
            <person name="Kuo A."/>
            <person name="Nagy L.G."/>
            <person name="Floudas D."/>
            <person name="Copeland A."/>
            <person name="Barry K.W."/>
            <person name="Cichocki N."/>
            <person name="Veneault-Fourrey C."/>
            <person name="LaButti K."/>
            <person name="Lindquist E.A."/>
            <person name="Lipzen A."/>
            <person name="Lundell T."/>
            <person name="Morin E."/>
            <person name="Murat C."/>
            <person name="Riley R."/>
            <person name="Ohm R."/>
            <person name="Sun H."/>
            <person name="Tunlid A."/>
            <person name="Henrissat B."/>
            <person name="Grigoriev I.V."/>
            <person name="Hibbett D.S."/>
            <person name="Martin F."/>
        </authorList>
    </citation>
    <scope>NUCLEOTIDE SEQUENCE [LARGE SCALE GENOMIC DNA]</scope>
    <source>
        <strain evidence="3">FD-334 SS-4</strain>
    </source>
</reference>
<dbReference type="OrthoDB" id="7691805at2759"/>
<name>A0A0D2N1D7_HYPSF</name>
<gene>
    <name evidence="2" type="ORF">HYPSUDRAFT_121788</name>
</gene>
<sequence>LYLTKRKGTRMEVDESKMYFKCDGTTLFTATVTSQNTGILDALTQVIPEFANASSTLPMDINLWHHCCAYHSYALNVSTSKNATIKQLIQGNLVIGIIVSLKNQANPICEACLAGKMMSAPFPSSDNHSEHPLELVHSDLGPV</sequence>
<feature type="non-terminal residue" evidence="2">
    <location>
        <position position="143"/>
    </location>
</feature>
<evidence type="ECO:0000256" key="1">
    <source>
        <dbReference type="SAM" id="MobiDB-lite"/>
    </source>
</evidence>
<evidence type="ECO:0000313" key="2">
    <source>
        <dbReference type="EMBL" id="KJA13009.1"/>
    </source>
</evidence>
<evidence type="ECO:0000313" key="3">
    <source>
        <dbReference type="Proteomes" id="UP000054270"/>
    </source>
</evidence>
<feature type="non-terminal residue" evidence="2">
    <location>
        <position position="1"/>
    </location>
</feature>
<feature type="region of interest" description="Disordered" evidence="1">
    <location>
        <begin position="124"/>
        <end position="143"/>
    </location>
</feature>
<dbReference type="AlphaFoldDB" id="A0A0D2N1D7"/>
<dbReference type="EMBL" id="KN817805">
    <property type="protein sequence ID" value="KJA13009.1"/>
    <property type="molecule type" value="Genomic_DNA"/>
</dbReference>
<keyword evidence="3" id="KW-1185">Reference proteome</keyword>
<protein>
    <recommendedName>
        <fullName evidence="4">GAG-pre-integrase domain-containing protein</fullName>
    </recommendedName>
</protein>
<evidence type="ECO:0008006" key="4">
    <source>
        <dbReference type="Google" id="ProtNLM"/>
    </source>
</evidence>
<feature type="compositionally biased region" description="Basic and acidic residues" evidence="1">
    <location>
        <begin position="127"/>
        <end position="137"/>
    </location>
</feature>
<dbReference type="OMA" id="ICEACLA"/>
<dbReference type="Proteomes" id="UP000054270">
    <property type="component" value="Unassembled WGS sequence"/>
</dbReference>
<accession>A0A0D2N1D7</accession>